<dbReference type="RefSeq" id="WP_245191447.1">
    <property type="nucleotide sequence ID" value="NZ_FMAY01000012.1"/>
</dbReference>
<feature type="compositionally biased region" description="Polar residues" evidence="1">
    <location>
        <begin position="10"/>
        <end position="20"/>
    </location>
</feature>
<dbReference type="Proteomes" id="UP000198975">
    <property type="component" value="Unassembled WGS sequence"/>
</dbReference>
<sequence>MSIKDVGASTGPQTEPATHQSRTRMFAGKEIVTESSVAVSLSEAALARGMEGHPPLTKEESEKNARAMAEVRKANMAAVTRGGPSLASEFYGDPATANDAVRFIGFFQHSTMAADDMASALHQAMTSPEVNGDYTTNAMDLALMQAKLNKVVEQFVSADYQQQASDFVASYISEKAEQADQMTRVVLSQASKLAQSLGDEEQAKHHQDAIDQLSEGTHSSQTVRNEMLQLTASNKESDVWFSRLNNRVSESRSLPYISEIEKQHISALQQQWQHFVDNLNSVA</sequence>
<dbReference type="EMBL" id="FMAY01000012">
    <property type="protein sequence ID" value="SCC30422.1"/>
    <property type="molecule type" value="Genomic_DNA"/>
</dbReference>
<dbReference type="AlphaFoldDB" id="A0A1C4DGC1"/>
<accession>A0A1C4DGC1</accession>
<name>A0A1C4DGC1_9ENTR</name>
<evidence type="ECO:0000313" key="2">
    <source>
        <dbReference type="EMBL" id="SCC30422.1"/>
    </source>
</evidence>
<evidence type="ECO:0000256" key="1">
    <source>
        <dbReference type="SAM" id="MobiDB-lite"/>
    </source>
</evidence>
<evidence type="ECO:0000313" key="3">
    <source>
        <dbReference type="Proteomes" id="UP000198975"/>
    </source>
</evidence>
<proteinExistence type="predicted"/>
<keyword evidence="3" id="KW-1185">Reference proteome</keyword>
<feature type="region of interest" description="Disordered" evidence="1">
    <location>
        <begin position="197"/>
        <end position="221"/>
    </location>
</feature>
<organism evidence="2 3">
    <name type="scientific">Kosakonia oryzendophytica</name>
    <dbReference type="NCBI Taxonomy" id="1005665"/>
    <lineage>
        <taxon>Bacteria</taxon>
        <taxon>Pseudomonadati</taxon>
        <taxon>Pseudomonadota</taxon>
        <taxon>Gammaproteobacteria</taxon>
        <taxon>Enterobacterales</taxon>
        <taxon>Enterobacteriaceae</taxon>
        <taxon>Kosakonia</taxon>
    </lineage>
</organism>
<gene>
    <name evidence="2" type="ORF">GA0061071_11256</name>
</gene>
<feature type="region of interest" description="Disordered" evidence="1">
    <location>
        <begin position="1"/>
        <end position="22"/>
    </location>
</feature>
<protein>
    <submittedName>
        <fullName evidence="2">Uncharacterized protein</fullName>
    </submittedName>
</protein>
<reference evidence="3" key="1">
    <citation type="submission" date="2016-08" db="EMBL/GenBank/DDBJ databases">
        <authorList>
            <person name="Varghese N."/>
            <person name="Submissions Spin"/>
        </authorList>
    </citation>
    <scope>NUCLEOTIDE SEQUENCE [LARGE SCALE GENOMIC DNA]</scope>
    <source>
        <strain evidence="3">REICA_082</strain>
    </source>
</reference>